<name>A0A809RHP2_9PROT</name>
<reference evidence="2" key="1">
    <citation type="submission" date="2019-11" db="EMBL/GenBank/DDBJ databases">
        <title>Isolation and characterization of a novel species in the genus Sulfuriferula.</title>
        <authorList>
            <person name="Mochizuki J."/>
            <person name="Kojima H."/>
            <person name="Fukui M."/>
        </authorList>
    </citation>
    <scope>NUCLEOTIDE SEQUENCE [LARGE SCALE GENOMIC DNA]</scope>
    <source>
        <strain evidence="2">SGTM</strain>
    </source>
</reference>
<accession>A0A809RHP2</accession>
<evidence type="ECO:0000313" key="2">
    <source>
        <dbReference type="Proteomes" id="UP000463939"/>
    </source>
</evidence>
<dbReference type="GO" id="GO:0016491">
    <property type="term" value="F:oxidoreductase activity"/>
    <property type="evidence" value="ECO:0007669"/>
    <property type="project" value="InterPro"/>
</dbReference>
<dbReference type="SUPFAM" id="SSF47240">
    <property type="entry name" value="Ferritin-like"/>
    <property type="match status" value="1"/>
</dbReference>
<sequence>MAHAELSLLEQLSTNSAHYSDPLTRLDWQSLDANRPWLPDEAVSLFGLPEYDELSNALKVRLSQYEFTGFIQAGIWLEAIFIERLSKNLRHTQSTQELAYYLHEIREESGHSLMFLKLMEKSGLRLPGVWRHRPFVADFLGRHTPLNTTLFWLAVTIGEEVPDRLNRYVRTEGKDKVDNVIRQMCTLHIIDEARHIAHARSALEASLKHCSTLQRKLLTPLINLLIQQFVRTFYLPSADVYELAGLSHGKQWREMARRNPARRAFILKCLNPTLHMLRSHGFAVRDPQL</sequence>
<organism evidence="1 2">
    <name type="scientific">Sulfuriferula nivalis</name>
    <dbReference type="NCBI Taxonomy" id="2675298"/>
    <lineage>
        <taxon>Bacteria</taxon>
        <taxon>Pseudomonadati</taxon>
        <taxon>Pseudomonadota</taxon>
        <taxon>Betaproteobacteria</taxon>
        <taxon>Nitrosomonadales</taxon>
        <taxon>Sulfuricellaceae</taxon>
        <taxon>Sulfuriferula</taxon>
    </lineage>
</organism>
<keyword evidence="2" id="KW-1185">Reference proteome</keyword>
<dbReference type="Proteomes" id="UP000463939">
    <property type="component" value="Chromosome"/>
</dbReference>
<gene>
    <name evidence="1" type="ORF">SFSGTM_10720</name>
</gene>
<evidence type="ECO:0008006" key="3">
    <source>
        <dbReference type="Google" id="ProtNLM"/>
    </source>
</evidence>
<dbReference type="Gene3D" id="1.10.620.20">
    <property type="entry name" value="Ribonucleotide Reductase, subunit A"/>
    <property type="match status" value="1"/>
</dbReference>
<dbReference type="InterPro" id="IPR012348">
    <property type="entry name" value="RNR-like"/>
</dbReference>
<dbReference type="EMBL" id="AP021881">
    <property type="protein sequence ID" value="BBP00364.1"/>
    <property type="molecule type" value="Genomic_DNA"/>
</dbReference>
<dbReference type="KEGG" id="sniv:SFSGTM_10720"/>
<proteinExistence type="predicted"/>
<dbReference type="Pfam" id="PF11583">
    <property type="entry name" value="AurF"/>
    <property type="match status" value="1"/>
</dbReference>
<dbReference type="InterPro" id="IPR025859">
    <property type="entry name" value="AurF/CmlI"/>
</dbReference>
<dbReference type="AlphaFoldDB" id="A0A809RHP2"/>
<dbReference type="RefSeq" id="WP_162084306.1">
    <property type="nucleotide sequence ID" value="NZ_AP021881.1"/>
</dbReference>
<protein>
    <recommendedName>
        <fullName evidence="3">Diiron oxygenase</fullName>
    </recommendedName>
</protein>
<dbReference type="InterPro" id="IPR009078">
    <property type="entry name" value="Ferritin-like_SF"/>
</dbReference>
<evidence type="ECO:0000313" key="1">
    <source>
        <dbReference type="EMBL" id="BBP00364.1"/>
    </source>
</evidence>